<reference evidence="1 2" key="1">
    <citation type="submission" date="2020-07" db="EMBL/GenBank/DDBJ databases">
        <title>Highly diverse flavobacterial phages as mortality factor during North Sea spring blooms.</title>
        <authorList>
            <person name="Bartlau N."/>
            <person name="Wichels A."/>
            <person name="Krohne G."/>
            <person name="Adriaenssens E.M."/>
            <person name="Heins A."/>
            <person name="Fuchs B.M."/>
            <person name="Amann R."/>
            <person name="Moraru C."/>
        </authorList>
    </citation>
    <scope>NUCLEOTIDE SEQUENCE [LARGE SCALE GENOMIC DNA]</scope>
</reference>
<dbReference type="EMBL" id="MT732432">
    <property type="protein sequence ID" value="QQV89690.1"/>
    <property type="molecule type" value="Genomic_DNA"/>
</dbReference>
<gene>
    <name evidence="1" type="ORF">Calle1_40</name>
</gene>
<proteinExistence type="predicted"/>
<sequence>MANKTQSEKYIDLISQSSKDVEKEQLQFRAQEASLQADSSILETKKAIATAKRELTELKRAIPYSFDKEISKTIEVKNLEEGLAIAESIQKSRFGS</sequence>
<evidence type="ECO:0000313" key="1">
    <source>
        <dbReference type="EMBL" id="QQV89690.1"/>
    </source>
</evidence>
<organism evidence="1 2">
    <name type="scientific">Cellulophaga phage Calle_1</name>
    <dbReference type="NCBI Taxonomy" id="2745643"/>
    <lineage>
        <taxon>Viruses</taxon>
        <taxon>Duplodnaviria</taxon>
        <taxon>Heunggongvirae</taxon>
        <taxon>Uroviricota</taxon>
        <taxon>Caudoviricetes</taxon>
        <taxon>Pervagoviridae</taxon>
        <taxon>Callevirus</taxon>
        <taxon>Callevirus Calle</taxon>
    </lineage>
</organism>
<keyword evidence="2" id="KW-1185">Reference proteome</keyword>
<accession>A0A8E4ZKT5</accession>
<evidence type="ECO:0000313" key="2">
    <source>
        <dbReference type="Proteomes" id="UP000693797"/>
    </source>
</evidence>
<name>A0A8E4ZKT5_9CAUD</name>
<protein>
    <submittedName>
        <fullName evidence="1">Uncharacterized protein</fullName>
    </submittedName>
</protein>
<dbReference type="Proteomes" id="UP000693797">
    <property type="component" value="Segment"/>
</dbReference>